<accession>A0A3N4LBH8</accession>
<dbReference type="OrthoDB" id="2342176at2759"/>
<reference evidence="3 4" key="1">
    <citation type="journal article" date="2018" name="Nat. Ecol. Evol.">
        <title>Pezizomycetes genomes reveal the molecular basis of ectomycorrhizal truffle lifestyle.</title>
        <authorList>
            <person name="Murat C."/>
            <person name="Payen T."/>
            <person name="Noel B."/>
            <person name="Kuo A."/>
            <person name="Morin E."/>
            <person name="Chen J."/>
            <person name="Kohler A."/>
            <person name="Krizsan K."/>
            <person name="Balestrini R."/>
            <person name="Da Silva C."/>
            <person name="Montanini B."/>
            <person name="Hainaut M."/>
            <person name="Levati E."/>
            <person name="Barry K.W."/>
            <person name="Belfiori B."/>
            <person name="Cichocki N."/>
            <person name="Clum A."/>
            <person name="Dockter R.B."/>
            <person name="Fauchery L."/>
            <person name="Guy J."/>
            <person name="Iotti M."/>
            <person name="Le Tacon F."/>
            <person name="Lindquist E.A."/>
            <person name="Lipzen A."/>
            <person name="Malagnac F."/>
            <person name="Mello A."/>
            <person name="Molinier V."/>
            <person name="Miyauchi S."/>
            <person name="Poulain J."/>
            <person name="Riccioni C."/>
            <person name="Rubini A."/>
            <person name="Sitrit Y."/>
            <person name="Splivallo R."/>
            <person name="Traeger S."/>
            <person name="Wang M."/>
            <person name="Zifcakova L."/>
            <person name="Wipf D."/>
            <person name="Zambonelli A."/>
            <person name="Paolocci F."/>
            <person name="Nowrousian M."/>
            <person name="Ottonello S."/>
            <person name="Baldrian P."/>
            <person name="Spatafora J.W."/>
            <person name="Henrissat B."/>
            <person name="Nagy L.G."/>
            <person name="Aury J.M."/>
            <person name="Wincker P."/>
            <person name="Grigoriev I.V."/>
            <person name="Bonfante P."/>
            <person name="Martin F.M."/>
        </authorList>
    </citation>
    <scope>NUCLEOTIDE SEQUENCE [LARGE SCALE GENOMIC DNA]</scope>
    <source>
        <strain evidence="3 4">ATCC MYA-4762</strain>
    </source>
</reference>
<evidence type="ECO:0000256" key="1">
    <source>
        <dbReference type="SAM" id="MobiDB-lite"/>
    </source>
</evidence>
<dbReference type="AlphaFoldDB" id="A0A3N4LBH8"/>
<dbReference type="InParanoid" id="A0A3N4LBH8"/>
<dbReference type="Gene3D" id="2.70.50.70">
    <property type="match status" value="1"/>
</dbReference>
<feature type="signal peptide" evidence="2">
    <location>
        <begin position="1"/>
        <end position="22"/>
    </location>
</feature>
<evidence type="ECO:0008006" key="5">
    <source>
        <dbReference type="Google" id="ProtNLM"/>
    </source>
</evidence>
<proteinExistence type="predicted"/>
<gene>
    <name evidence="3" type="ORF">L211DRAFT_531306</name>
</gene>
<evidence type="ECO:0000313" key="3">
    <source>
        <dbReference type="EMBL" id="RPB20237.1"/>
    </source>
</evidence>
<evidence type="ECO:0000313" key="4">
    <source>
        <dbReference type="Proteomes" id="UP000267821"/>
    </source>
</evidence>
<name>A0A3N4LBH8_9PEZI</name>
<dbReference type="EMBL" id="ML121575">
    <property type="protein sequence ID" value="RPB20237.1"/>
    <property type="molecule type" value="Genomic_DNA"/>
</dbReference>
<protein>
    <recommendedName>
        <fullName evidence="5">Lytic polysaccharide monooxygenase</fullName>
    </recommendedName>
</protein>
<feature type="chain" id="PRO_5018053754" description="Lytic polysaccharide monooxygenase" evidence="2">
    <location>
        <begin position="23"/>
        <end position="295"/>
    </location>
</feature>
<dbReference type="Proteomes" id="UP000267821">
    <property type="component" value="Unassembled WGS sequence"/>
</dbReference>
<keyword evidence="2" id="KW-0732">Signal</keyword>
<dbReference type="STRING" id="1051890.A0A3N4LBH8"/>
<organism evidence="3 4">
    <name type="scientific">Terfezia boudieri ATCC MYA-4762</name>
    <dbReference type="NCBI Taxonomy" id="1051890"/>
    <lineage>
        <taxon>Eukaryota</taxon>
        <taxon>Fungi</taxon>
        <taxon>Dikarya</taxon>
        <taxon>Ascomycota</taxon>
        <taxon>Pezizomycotina</taxon>
        <taxon>Pezizomycetes</taxon>
        <taxon>Pezizales</taxon>
        <taxon>Pezizaceae</taxon>
        <taxon>Terfezia</taxon>
    </lineage>
</organism>
<keyword evidence="4" id="KW-1185">Reference proteome</keyword>
<dbReference type="PANTHER" id="PTHR36182">
    <property type="entry name" value="PROTEIN, PUTATIVE (AFU_ORTHOLOGUE AFUA_6G10930)-RELATED"/>
    <property type="match status" value="1"/>
</dbReference>
<evidence type="ECO:0000256" key="2">
    <source>
        <dbReference type="SAM" id="SignalP"/>
    </source>
</evidence>
<sequence>MFFSYATLSLVGIVLLFAISTAAHMQMSDPAPLNSSFNSHSVEPKDYSMSSPLVNNSPDGPVPGGYPCKGYLSLLGTPEGAPTAVWEAGSNQKFTLAGTAIHSGGSCQASISEDKGATFKVVKSYIGKCPVEGGGSLDFNVPKETKSGEMIFAWTWFNRVGNREMYMNCAVVTITNGGSGLHNYPDIFVANLDASCGTDEGFDVYFPKPGTPDRVVNLSTSIHPPHGACAPPKQETVAYSPPETTATTTTTYTLTKSSFTTTTSGPTNPQPSCECRCVEPGLKSGYVVNISPFTN</sequence>
<feature type="region of interest" description="Disordered" evidence="1">
    <location>
        <begin position="225"/>
        <end position="246"/>
    </location>
</feature>
<dbReference type="PANTHER" id="PTHR36182:SF1">
    <property type="entry name" value="PROTEIN, PUTATIVE (AFU_ORTHOLOGUE AFUA_6G10930)-RELATED"/>
    <property type="match status" value="1"/>
</dbReference>